<keyword evidence="4 12" id="KW-0547">Nucleotide-binding</keyword>
<dbReference type="InterPro" id="IPR050339">
    <property type="entry name" value="CC_SR_Kinase"/>
</dbReference>
<feature type="binding site" evidence="12">
    <location>
        <begin position="492"/>
        <end position="500"/>
    </location>
    <ligand>
        <name>ATP</name>
        <dbReference type="ChEBI" id="CHEBI:30616"/>
    </ligand>
</feature>
<feature type="region of interest" description="Disordered" evidence="14">
    <location>
        <begin position="212"/>
        <end position="249"/>
    </location>
</feature>
<dbReference type="GO" id="GO:0005829">
    <property type="term" value="C:cytosol"/>
    <property type="evidence" value="ECO:0007669"/>
    <property type="project" value="TreeGrafter"/>
</dbReference>
<feature type="compositionally biased region" description="Acidic residues" evidence="14">
    <location>
        <begin position="343"/>
        <end position="353"/>
    </location>
</feature>
<feature type="region of interest" description="Disordered" evidence="14">
    <location>
        <begin position="576"/>
        <end position="699"/>
    </location>
</feature>
<dbReference type="InterPro" id="IPR016255">
    <property type="entry name" value="Gcn2"/>
</dbReference>
<evidence type="ECO:0000256" key="13">
    <source>
        <dbReference type="PROSITE-ProRule" id="PRU10141"/>
    </source>
</evidence>
<dbReference type="PROSITE" id="PS50908">
    <property type="entry name" value="RWD"/>
    <property type="match status" value="1"/>
</dbReference>
<dbReference type="SMART" id="SM00591">
    <property type="entry name" value="RWD"/>
    <property type="match status" value="1"/>
</dbReference>
<evidence type="ECO:0000313" key="18">
    <source>
        <dbReference type="Proteomes" id="UP001489004"/>
    </source>
</evidence>
<feature type="compositionally biased region" description="Low complexity" evidence="14">
    <location>
        <begin position="796"/>
        <end position="806"/>
    </location>
</feature>
<dbReference type="InterPro" id="IPR016135">
    <property type="entry name" value="UBQ-conjugating_enzyme/RWD"/>
</dbReference>
<dbReference type="SUPFAM" id="SSF56112">
    <property type="entry name" value="Protein kinase-like (PK-like)"/>
    <property type="match status" value="1"/>
</dbReference>
<feature type="region of interest" description="Disordered" evidence="14">
    <location>
        <begin position="335"/>
        <end position="360"/>
    </location>
</feature>
<dbReference type="PANTHER" id="PTHR11042">
    <property type="entry name" value="EUKARYOTIC TRANSLATION INITIATION FACTOR 2-ALPHA KINASE EIF2-ALPHA KINASE -RELATED"/>
    <property type="match status" value="1"/>
</dbReference>
<evidence type="ECO:0000256" key="11">
    <source>
        <dbReference type="PIRSR" id="PIRSR000660-1"/>
    </source>
</evidence>
<keyword evidence="5" id="KW-0418">Kinase</keyword>
<comment type="similarity">
    <text evidence="8">Belongs to the protein kinase superfamily. Ser/Thr protein kinase family. GCN2 subfamily.</text>
</comment>
<comment type="caution">
    <text evidence="17">The sequence shown here is derived from an EMBL/GenBank/DDBJ whole genome shotgun (WGS) entry which is preliminary data.</text>
</comment>
<evidence type="ECO:0000259" key="15">
    <source>
        <dbReference type="PROSITE" id="PS50011"/>
    </source>
</evidence>
<dbReference type="InterPro" id="IPR036621">
    <property type="entry name" value="Anticodon-bd_dom_sf"/>
</dbReference>
<dbReference type="PROSITE" id="PS00108">
    <property type="entry name" value="PROTEIN_KINASE_ST"/>
    <property type="match status" value="1"/>
</dbReference>
<evidence type="ECO:0000259" key="16">
    <source>
        <dbReference type="PROSITE" id="PS50908"/>
    </source>
</evidence>
<dbReference type="GO" id="GO:0005634">
    <property type="term" value="C:nucleus"/>
    <property type="evidence" value="ECO:0007669"/>
    <property type="project" value="TreeGrafter"/>
</dbReference>
<feature type="domain" description="RWD" evidence="16">
    <location>
        <begin position="22"/>
        <end position="128"/>
    </location>
</feature>
<gene>
    <name evidence="17" type="ORF">WJX72_006503</name>
</gene>
<dbReference type="InterPro" id="IPR008271">
    <property type="entry name" value="Ser/Thr_kinase_AS"/>
</dbReference>
<dbReference type="Pfam" id="PF05773">
    <property type="entry name" value="RWD"/>
    <property type="match status" value="1"/>
</dbReference>
<comment type="catalytic activity">
    <reaction evidence="10">
        <text>L-seryl-[protein] + ATP = O-phospho-L-seryl-[protein] + ADP + H(+)</text>
        <dbReference type="Rhea" id="RHEA:17989"/>
        <dbReference type="Rhea" id="RHEA-COMP:9863"/>
        <dbReference type="Rhea" id="RHEA-COMP:11604"/>
        <dbReference type="ChEBI" id="CHEBI:15378"/>
        <dbReference type="ChEBI" id="CHEBI:29999"/>
        <dbReference type="ChEBI" id="CHEBI:30616"/>
        <dbReference type="ChEBI" id="CHEBI:83421"/>
        <dbReference type="ChEBI" id="CHEBI:456216"/>
        <dbReference type="EC" id="2.7.11.1"/>
    </reaction>
</comment>
<evidence type="ECO:0000256" key="12">
    <source>
        <dbReference type="PIRSR" id="PIRSR000660-2"/>
    </source>
</evidence>
<evidence type="ECO:0000256" key="6">
    <source>
        <dbReference type="ARBA" id="ARBA00022840"/>
    </source>
</evidence>
<dbReference type="InterPro" id="IPR045864">
    <property type="entry name" value="aa-tRNA-synth_II/BPL/LPL"/>
</dbReference>
<dbReference type="InterPro" id="IPR024435">
    <property type="entry name" value="HisRS-related_dom"/>
</dbReference>
<dbReference type="SMART" id="SM00220">
    <property type="entry name" value="S_TKc"/>
    <property type="match status" value="1"/>
</dbReference>
<dbReference type="PROSITE" id="PS00107">
    <property type="entry name" value="PROTEIN_KINASE_ATP"/>
    <property type="match status" value="1"/>
</dbReference>
<keyword evidence="3" id="KW-0808">Transferase</keyword>
<keyword evidence="2" id="KW-0723">Serine/threonine-protein kinase</keyword>
<dbReference type="Pfam" id="PF13393">
    <property type="entry name" value="tRNA-synt_His"/>
    <property type="match status" value="1"/>
</dbReference>
<protein>
    <recommendedName>
        <fullName evidence="1">non-specific serine/threonine protein kinase</fullName>
        <ecNumber evidence="1">2.7.11.1</ecNumber>
    </recommendedName>
</protein>
<evidence type="ECO:0000256" key="1">
    <source>
        <dbReference type="ARBA" id="ARBA00012513"/>
    </source>
</evidence>
<dbReference type="InterPro" id="IPR011009">
    <property type="entry name" value="Kinase-like_dom_sf"/>
</dbReference>
<dbReference type="SUPFAM" id="SSF55681">
    <property type="entry name" value="Class II aaRS and biotin synthetases"/>
    <property type="match status" value="1"/>
</dbReference>
<evidence type="ECO:0000256" key="4">
    <source>
        <dbReference type="ARBA" id="ARBA00022741"/>
    </source>
</evidence>
<dbReference type="InterPro" id="IPR000719">
    <property type="entry name" value="Prot_kinase_dom"/>
</dbReference>
<feature type="binding site" evidence="13">
    <location>
        <position position="516"/>
    </location>
    <ligand>
        <name>ATP</name>
        <dbReference type="ChEBI" id="CHEBI:30616"/>
    </ligand>
</feature>
<dbReference type="Gene3D" id="3.30.200.20">
    <property type="entry name" value="Phosphorylase Kinase, domain 1"/>
    <property type="match status" value="1"/>
</dbReference>
<dbReference type="InterPro" id="IPR017441">
    <property type="entry name" value="Protein_kinase_ATP_BS"/>
</dbReference>
<name>A0AAW1PTW1_9CHLO</name>
<evidence type="ECO:0000313" key="17">
    <source>
        <dbReference type="EMBL" id="KAK9811583.1"/>
    </source>
</evidence>
<sequence>MAKKKKARKVVKPQVDTDEAKDELLALEAIYGEDIIKFLDGHGFTLSVQPHPAHTEANHVSVKLSIRFPKGYPRQALSVRLQSTSGLTEADSQDLHKLLQRAAAQHAQAKDVCAFNIIDACQDYLRERNYPENAASEEEQGSESLWHEMLQRDRRGSAEAQDPADDGAGLGLASLFGGNGGWGSVGLDNGLFDTVDSMEGPWPAAVSIRPTRQAVPPSTMPGLRQPPSKPDTHTEGRPAAATKATLPASTIQRQEAVAPSVAALVPSTAAEVSQAPTASNAEAPQSVVLAGTPNLERALDRTESSSSVVGSMLSAVRSGFSAVGRAILPPGLRKMMEGSSEHTDEESDDEDASVSDPEKEQIRRDMLTGHLLALATSGGSSSLPPQALPSLAAALTARGLMPKWVQWTLTQQPALFERAFQRLFVEEMASDRPGAHATDPTTAWALERFWQTRSASPNHKAVPSPLGPNLLGSQEAEGLSRYQTDFQELRSLGQGGFGLVVAAINRLDGRQYAVKKIKLHSQLPHKYARIMREVATLSRLQHPNVVRYFQAWCETYTGGARLDTEADTELDNWLTDGSQVDEQSSEAATITPSTSLRAPRPIRPGLATVPETSAEGTATTSPEAASAWRRAADAADAGDDDGGASSAGGGFWQRGNGADATSDTEGTGHGELADRRARAGDLSAVSTAARGTPDTPAASEKQQMLYIQMEFCPRTLQQVLSEGPMDEASCWQVVRQLLAGLAHIHSQGIIHRDLKPANIFYDAKGDIKLGDFGLAKFHTAHDGPHPGDGSPPGDGPPSAAAAPHASLPSEVTGVCGTSFYISPEIANGWARYDEKVDLYSLGVVAFELWHPFSTGMERAVLLRDLQEHGVMPADWEAANPQVAKLIRWLLAPNPADRPSAREVLRSEILPPTVGDEQLTDLLRSLPDNPDTYDRVVESIFSIPPGGLGNEIPGTPTARQVDVQDMIMDVLKGVFSLHGAVPIASSEVGYASAEVPQDAARMLAPNGAQLALRYELRYPLAAWLARQAAAVARGSGGLEAMRLYQVAQVRRRGVGRSLPRPHLQADLDIINPGGQGPMEQLLAEAEVIKAVTEILESLPDCGAYEIRISHRQLLEAVILHVQIPRELRGSALQLLAAAGSTSPLHTNARSKQWPSIRVGLEGLGLDAAAVARCKQFVLAIPGVADAALHRLRAKLEAGGRGLPPAIAACLEELQMLVSHLRTWGLSSGTLVVDPLLRPHTDYFSGVVFQVHLLQPDTGSTSLLAVGGRYDGLLKSLWSPAAASVSAPMSAVGVTLNAERLLLLASHHRAALEPHMPTSQAEVLVCARGSGGLLKERMALTAQLWASGLRAEMMHAAAPSMTAQYEYAHMRHIPWLVIIHGATFSAADTVKVKNVERRTEEDVAYSEVARYLLDRLHSLPHSNSSGARHLSVFPRAGSRPDMRVTGDETESDEQRRYGRRDRRRTAQYDIA</sequence>
<dbReference type="SUPFAM" id="SSF52954">
    <property type="entry name" value="Class II aaRS ABD-related"/>
    <property type="match status" value="1"/>
</dbReference>
<feature type="compositionally biased region" description="Basic and acidic residues" evidence="14">
    <location>
        <begin position="1436"/>
        <end position="1454"/>
    </location>
</feature>
<feature type="region of interest" description="Disordered" evidence="14">
    <location>
        <begin position="1422"/>
        <end position="1469"/>
    </location>
</feature>
<dbReference type="CDD" id="cd14046">
    <property type="entry name" value="STKc_EIF2AK4_GCN2_rpt2"/>
    <property type="match status" value="1"/>
</dbReference>
<dbReference type="PIRSF" id="PIRSF000660">
    <property type="entry name" value="Ser/Thr_PK_GCN2"/>
    <property type="match status" value="1"/>
</dbReference>
<feature type="compositionally biased region" description="Polar residues" evidence="14">
    <location>
        <begin position="576"/>
        <end position="596"/>
    </location>
</feature>
<dbReference type="InterPro" id="IPR006575">
    <property type="entry name" value="RWD_dom"/>
</dbReference>
<dbReference type="FunFam" id="3.40.50.800:FF:000012">
    <property type="entry name" value="Histidine--tRNA ligase, cytoplasmic"/>
    <property type="match status" value="1"/>
</dbReference>
<accession>A0AAW1PTW1</accession>
<feature type="compositionally biased region" description="Basic and acidic residues" evidence="14">
    <location>
        <begin position="666"/>
        <end position="679"/>
    </location>
</feature>
<evidence type="ECO:0000256" key="3">
    <source>
        <dbReference type="ARBA" id="ARBA00022679"/>
    </source>
</evidence>
<reference evidence="17 18" key="1">
    <citation type="journal article" date="2024" name="Nat. Commun.">
        <title>Phylogenomics reveals the evolutionary origins of lichenization in chlorophyte algae.</title>
        <authorList>
            <person name="Puginier C."/>
            <person name="Libourel C."/>
            <person name="Otte J."/>
            <person name="Skaloud P."/>
            <person name="Haon M."/>
            <person name="Grisel S."/>
            <person name="Petersen M."/>
            <person name="Berrin J.G."/>
            <person name="Delaux P.M."/>
            <person name="Dal Grande F."/>
            <person name="Keller J."/>
        </authorList>
    </citation>
    <scope>NUCLEOTIDE SEQUENCE [LARGE SCALE GENOMIC DNA]</scope>
    <source>
        <strain evidence="17 18">SAG 2043</strain>
    </source>
</reference>
<keyword evidence="18" id="KW-1185">Reference proteome</keyword>
<evidence type="ECO:0000256" key="2">
    <source>
        <dbReference type="ARBA" id="ARBA00022527"/>
    </source>
</evidence>
<dbReference type="Gene3D" id="3.40.50.800">
    <property type="entry name" value="Anticodon-binding domain"/>
    <property type="match status" value="1"/>
</dbReference>
<dbReference type="Pfam" id="PF00069">
    <property type="entry name" value="Pkinase"/>
    <property type="match status" value="2"/>
</dbReference>
<evidence type="ECO:0000256" key="9">
    <source>
        <dbReference type="ARBA" id="ARBA00047899"/>
    </source>
</evidence>
<dbReference type="Pfam" id="PF12745">
    <property type="entry name" value="HGTP_anticodon2"/>
    <property type="match status" value="1"/>
</dbReference>
<feature type="active site" description="Proton acceptor" evidence="11">
    <location>
        <position position="753"/>
    </location>
</feature>
<feature type="binding site" evidence="12">
    <location>
        <position position="515"/>
    </location>
    <ligand>
        <name>ATP</name>
        <dbReference type="ChEBI" id="CHEBI:30616"/>
    </ligand>
</feature>
<dbReference type="EC" id="2.7.11.1" evidence="1"/>
<dbReference type="GO" id="GO:0005524">
    <property type="term" value="F:ATP binding"/>
    <property type="evidence" value="ECO:0007669"/>
    <property type="project" value="UniProtKB-UniRule"/>
</dbReference>
<dbReference type="PANTHER" id="PTHR11042:SF136">
    <property type="entry name" value="EIF-2-ALPHA KINASE GCN2"/>
    <property type="match status" value="1"/>
</dbReference>
<dbReference type="GO" id="GO:0000077">
    <property type="term" value="P:DNA damage checkpoint signaling"/>
    <property type="evidence" value="ECO:0007669"/>
    <property type="project" value="InterPro"/>
</dbReference>
<dbReference type="Proteomes" id="UP001489004">
    <property type="component" value="Unassembled WGS sequence"/>
</dbReference>
<feature type="domain" description="Protein kinase" evidence="15">
    <location>
        <begin position="486"/>
        <end position="909"/>
    </location>
</feature>
<evidence type="ECO:0000256" key="7">
    <source>
        <dbReference type="ARBA" id="ARBA00022917"/>
    </source>
</evidence>
<dbReference type="EMBL" id="JALJOR010000009">
    <property type="protein sequence ID" value="KAK9811583.1"/>
    <property type="molecule type" value="Genomic_DNA"/>
</dbReference>
<keyword evidence="7" id="KW-0648">Protein biosynthesis</keyword>
<keyword evidence="6 12" id="KW-0067">ATP-binding</keyword>
<evidence type="ECO:0000256" key="5">
    <source>
        <dbReference type="ARBA" id="ARBA00022777"/>
    </source>
</evidence>
<organism evidence="17 18">
    <name type="scientific">[Myrmecia] bisecta</name>
    <dbReference type="NCBI Taxonomy" id="41462"/>
    <lineage>
        <taxon>Eukaryota</taxon>
        <taxon>Viridiplantae</taxon>
        <taxon>Chlorophyta</taxon>
        <taxon>core chlorophytes</taxon>
        <taxon>Trebouxiophyceae</taxon>
        <taxon>Trebouxiales</taxon>
        <taxon>Trebouxiaceae</taxon>
        <taxon>Myrmecia</taxon>
    </lineage>
</organism>
<dbReference type="PROSITE" id="PS50011">
    <property type="entry name" value="PROTEIN_KINASE_DOM"/>
    <property type="match status" value="1"/>
</dbReference>
<dbReference type="CDD" id="cd23823">
    <property type="entry name" value="RWD_GCN2"/>
    <property type="match status" value="1"/>
</dbReference>
<dbReference type="Gene3D" id="3.30.930.10">
    <property type="entry name" value="Bira Bifunctional Protein, Domain 2"/>
    <property type="match status" value="1"/>
</dbReference>
<evidence type="ECO:0000256" key="10">
    <source>
        <dbReference type="ARBA" id="ARBA00048679"/>
    </source>
</evidence>
<comment type="catalytic activity">
    <reaction evidence="9">
        <text>L-threonyl-[protein] + ATP = O-phospho-L-threonyl-[protein] + ADP + H(+)</text>
        <dbReference type="Rhea" id="RHEA:46608"/>
        <dbReference type="Rhea" id="RHEA-COMP:11060"/>
        <dbReference type="Rhea" id="RHEA-COMP:11605"/>
        <dbReference type="ChEBI" id="CHEBI:15378"/>
        <dbReference type="ChEBI" id="CHEBI:30013"/>
        <dbReference type="ChEBI" id="CHEBI:30616"/>
        <dbReference type="ChEBI" id="CHEBI:61977"/>
        <dbReference type="ChEBI" id="CHEBI:456216"/>
        <dbReference type="EC" id="2.7.11.1"/>
    </reaction>
</comment>
<dbReference type="SUPFAM" id="SSF54495">
    <property type="entry name" value="UBC-like"/>
    <property type="match status" value="1"/>
</dbReference>
<dbReference type="Gene3D" id="3.10.110.10">
    <property type="entry name" value="Ubiquitin Conjugating Enzyme"/>
    <property type="match status" value="1"/>
</dbReference>
<evidence type="ECO:0000256" key="14">
    <source>
        <dbReference type="SAM" id="MobiDB-lite"/>
    </source>
</evidence>
<dbReference type="GO" id="GO:0006412">
    <property type="term" value="P:translation"/>
    <property type="evidence" value="ECO:0007669"/>
    <property type="project" value="UniProtKB-KW"/>
</dbReference>
<dbReference type="GO" id="GO:0004694">
    <property type="term" value="F:eukaryotic translation initiation factor 2alpha kinase activity"/>
    <property type="evidence" value="ECO:0007669"/>
    <property type="project" value="InterPro"/>
</dbReference>
<evidence type="ECO:0000256" key="8">
    <source>
        <dbReference type="ARBA" id="ARBA00037982"/>
    </source>
</evidence>
<dbReference type="Gene3D" id="1.10.510.10">
    <property type="entry name" value="Transferase(Phosphotransferase) domain 1"/>
    <property type="match status" value="1"/>
</dbReference>
<proteinExistence type="inferred from homology"/>
<feature type="region of interest" description="Disordered" evidence="14">
    <location>
        <begin position="778"/>
        <end position="806"/>
    </location>
</feature>
<feature type="compositionally biased region" description="Polar residues" evidence="14">
    <location>
        <begin position="610"/>
        <end position="623"/>
    </location>
</feature>
<dbReference type="InterPro" id="IPR041715">
    <property type="entry name" value="HisRS-like_core"/>
</dbReference>